<name>A0A1E7FCP9_9STRA</name>
<organism evidence="6 7">
    <name type="scientific">Fragilariopsis cylindrus CCMP1102</name>
    <dbReference type="NCBI Taxonomy" id="635003"/>
    <lineage>
        <taxon>Eukaryota</taxon>
        <taxon>Sar</taxon>
        <taxon>Stramenopiles</taxon>
        <taxon>Ochrophyta</taxon>
        <taxon>Bacillariophyta</taxon>
        <taxon>Bacillariophyceae</taxon>
        <taxon>Bacillariophycidae</taxon>
        <taxon>Bacillariales</taxon>
        <taxon>Bacillariaceae</taxon>
        <taxon>Fragilariopsis</taxon>
    </lineage>
</organism>
<sequence>ATFAGGCFWGIQLAFDREPGVLATCVGYTQGNNDTSTTTCTTFPTYSEVCSEETGHTEACLIAYDPLLVSYSRLAELMFDFIPDPTMLNRVGKDRGTQYRTGLYGHSNEQFKMAQIAFDRENRMWFGREVMTEVKHATVFWPAEEHHQCYLEKGGRYGRSQLSDKGCNDEIRCYG</sequence>
<feature type="domain" description="Peptide methionine sulphoxide reductase MsrA" evidence="5">
    <location>
        <begin position="1"/>
        <end position="153"/>
    </location>
</feature>
<dbReference type="OrthoDB" id="77405at2759"/>
<dbReference type="HAMAP" id="MF_01401">
    <property type="entry name" value="MsrA"/>
    <property type="match status" value="1"/>
</dbReference>
<dbReference type="Proteomes" id="UP000095751">
    <property type="component" value="Unassembled WGS sequence"/>
</dbReference>
<evidence type="ECO:0000256" key="1">
    <source>
        <dbReference type="ARBA" id="ARBA00005591"/>
    </source>
</evidence>
<dbReference type="InterPro" id="IPR036509">
    <property type="entry name" value="Met_Sox_Rdtase_MsrA_sf"/>
</dbReference>
<accession>A0A1E7FCP9</accession>
<dbReference type="InterPro" id="IPR002569">
    <property type="entry name" value="Met_Sox_Rdtase_MsrA_dom"/>
</dbReference>
<dbReference type="EC" id="1.8.4.11" evidence="2"/>
<dbReference type="AlphaFoldDB" id="A0A1E7FCP9"/>
<evidence type="ECO:0000256" key="3">
    <source>
        <dbReference type="ARBA" id="ARBA00023002"/>
    </source>
</evidence>
<keyword evidence="7" id="KW-1185">Reference proteome</keyword>
<dbReference type="PANTHER" id="PTHR43774">
    <property type="entry name" value="PEPTIDE METHIONINE SULFOXIDE REDUCTASE"/>
    <property type="match status" value="1"/>
</dbReference>
<protein>
    <recommendedName>
        <fullName evidence="2">peptide-methionine (S)-S-oxide reductase</fullName>
        <ecNumber evidence="2">1.8.4.11</ecNumber>
    </recommendedName>
    <alternativeName>
        <fullName evidence="4">Peptide-methionine (S)-S-oxide reductase</fullName>
    </alternativeName>
</protein>
<dbReference type="KEGG" id="fcy:FRACYDRAFT_143092"/>
<dbReference type="NCBIfam" id="TIGR00401">
    <property type="entry name" value="msrA"/>
    <property type="match status" value="1"/>
</dbReference>
<evidence type="ECO:0000313" key="6">
    <source>
        <dbReference type="EMBL" id="OEU15962.1"/>
    </source>
</evidence>
<dbReference type="GO" id="GO:0008113">
    <property type="term" value="F:peptide-methionine (S)-S-oxide reductase activity"/>
    <property type="evidence" value="ECO:0007669"/>
    <property type="project" value="UniProtKB-EC"/>
</dbReference>
<reference evidence="6 7" key="1">
    <citation type="submission" date="2016-09" db="EMBL/GenBank/DDBJ databases">
        <title>Extensive genetic diversity and differential bi-allelic expression allows diatom success in the polar Southern Ocean.</title>
        <authorList>
            <consortium name="DOE Joint Genome Institute"/>
            <person name="Mock T."/>
            <person name="Otillar R.P."/>
            <person name="Strauss J."/>
            <person name="Dupont C."/>
            <person name="Frickenhaus S."/>
            <person name="Maumus F."/>
            <person name="Mcmullan M."/>
            <person name="Sanges R."/>
            <person name="Schmutz J."/>
            <person name="Toseland A."/>
            <person name="Valas R."/>
            <person name="Veluchamy A."/>
            <person name="Ward B.J."/>
            <person name="Allen A."/>
            <person name="Barry K."/>
            <person name="Falciatore A."/>
            <person name="Ferrante M."/>
            <person name="Fortunato A.E."/>
            <person name="Gloeckner G."/>
            <person name="Gruber A."/>
            <person name="Hipkin R."/>
            <person name="Janech M."/>
            <person name="Kroth P."/>
            <person name="Leese F."/>
            <person name="Lindquist E."/>
            <person name="Lyon B.R."/>
            <person name="Martin J."/>
            <person name="Mayer C."/>
            <person name="Parker M."/>
            <person name="Quesneville H."/>
            <person name="Raymond J."/>
            <person name="Uhlig C."/>
            <person name="Valentin K.U."/>
            <person name="Worden A.Z."/>
            <person name="Armbrust E.V."/>
            <person name="Bowler C."/>
            <person name="Green B."/>
            <person name="Moulton V."/>
            <person name="Van Oosterhout C."/>
            <person name="Grigoriev I."/>
        </authorList>
    </citation>
    <scope>NUCLEOTIDE SEQUENCE [LARGE SCALE GENOMIC DNA]</scope>
    <source>
        <strain evidence="6 7">CCMP1102</strain>
    </source>
</reference>
<feature type="non-terminal residue" evidence="6">
    <location>
        <position position="175"/>
    </location>
</feature>
<gene>
    <name evidence="6" type="ORF">FRACYDRAFT_143092</name>
</gene>
<dbReference type="Pfam" id="PF01625">
    <property type="entry name" value="PMSR"/>
    <property type="match status" value="1"/>
</dbReference>
<evidence type="ECO:0000256" key="4">
    <source>
        <dbReference type="ARBA" id="ARBA00030643"/>
    </source>
</evidence>
<feature type="non-terminal residue" evidence="6">
    <location>
        <position position="1"/>
    </location>
</feature>
<evidence type="ECO:0000256" key="2">
    <source>
        <dbReference type="ARBA" id="ARBA00012502"/>
    </source>
</evidence>
<comment type="similarity">
    <text evidence="1">Belongs to the MsrA Met sulfoxide reductase family.</text>
</comment>
<keyword evidence="3" id="KW-0560">Oxidoreductase</keyword>
<dbReference type="InParanoid" id="A0A1E7FCP9"/>
<dbReference type="Gene3D" id="3.30.1060.10">
    <property type="entry name" value="Peptide methionine sulphoxide reductase MsrA"/>
    <property type="match status" value="1"/>
</dbReference>
<evidence type="ECO:0000313" key="7">
    <source>
        <dbReference type="Proteomes" id="UP000095751"/>
    </source>
</evidence>
<dbReference type="PANTHER" id="PTHR43774:SF1">
    <property type="entry name" value="PEPTIDE METHIONINE SULFOXIDE REDUCTASE MSRA 2"/>
    <property type="match status" value="1"/>
</dbReference>
<proteinExistence type="inferred from homology"/>
<dbReference type="SUPFAM" id="SSF55068">
    <property type="entry name" value="Peptide methionine sulfoxide reductase"/>
    <property type="match status" value="1"/>
</dbReference>
<dbReference type="EMBL" id="KV784359">
    <property type="protein sequence ID" value="OEU15962.1"/>
    <property type="molecule type" value="Genomic_DNA"/>
</dbReference>
<evidence type="ECO:0000259" key="5">
    <source>
        <dbReference type="Pfam" id="PF01625"/>
    </source>
</evidence>